<dbReference type="PANTHER" id="PTHR33525:SF3">
    <property type="entry name" value="RIBONUCLEASE Y"/>
    <property type="match status" value="1"/>
</dbReference>
<evidence type="ECO:0000259" key="1">
    <source>
        <dbReference type="PROSITE" id="PS51833"/>
    </source>
</evidence>
<dbReference type="SUPFAM" id="SSF109604">
    <property type="entry name" value="HD-domain/PDEase-like"/>
    <property type="match status" value="1"/>
</dbReference>
<dbReference type="PROSITE" id="PS51833">
    <property type="entry name" value="HDOD"/>
    <property type="match status" value="1"/>
</dbReference>
<accession>A0ABX1PYX5</accession>
<dbReference type="Pfam" id="PF08668">
    <property type="entry name" value="HDOD"/>
    <property type="match status" value="1"/>
</dbReference>
<protein>
    <submittedName>
        <fullName evidence="2">HDOD domain-containing protein</fullName>
    </submittedName>
</protein>
<comment type="caution">
    <text evidence="2">The sequence shown here is derived from an EMBL/GenBank/DDBJ whole genome shotgun (WGS) entry which is preliminary data.</text>
</comment>
<dbReference type="InterPro" id="IPR013976">
    <property type="entry name" value="HDOD"/>
</dbReference>
<feature type="domain" description="HDOD" evidence="1">
    <location>
        <begin position="26"/>
        <end position="215"/>
    </location>
</feature>
<gene>
    <name evidence="2" type="ORF">GPA22_06760</name>
</gene>
<organism evidence="2 3">
    <name type="scientific">Aromatoleum toluvorans</name>
    <dbReference type="NCBI Taxonomy" id="92002"/>
    <lineage>
        <taxon>Bacteria</taxon>
        <taxon>Pseudomonadati</taxon>
        <taxon>Pseudomonadota</taxon>
        <taxon>Betaproteobacteria</taxon>
        <taxon>Rhodocyclales</taxon>
        <taxon>Rhodocyclaceae</taxon>
        <taxon>Aromatoleum</taxon>
    </lineage>
</organism>
<name>A0ABX1PYX5_9RHOO</name>
<evidence type="ECO:0000313" key="3">
    <source>
        <dbReference type="Proteomes" id="UP000623795"/>
    </source>
</evidence>
<dbReference type="Gene3D" id="1.10.3210.10">
    <property type="entry name" value="Hypothetical protein af1432"/>
    <property type="match status" value="1"/>
</dbReference>
<dbReference type="Proteomes" id="UP000623795">
    <property type="component" value="Unassembled WGS sequence"/>
</dbReference>
<evidence type="ECO:0000313" key="2">
    <source>
        <dbReference type="EMBL" id="NMG43434.1"/>
    </source>
</evidence>
<dbReference type="PANTHER" id="PTHR33525">
    <property type="match status" value="1"/>
</dbReference>
<dbReference type="RefSeq" id="WP_169255343.1">
    <property type="nucleotide sequence ID" value="NZ_WTVN01000007.1"/>
</dbReference>
<sequence length="286" mass="30895">MKDFDAQARAFGDRIEAEIADGRLSFPTAMDVSLRIKRLADSPASSLEEIAAVAKTEPVLGAKTVRMANAVALNPYASQITNVADAVRRIGLASLRCLAFAVAAEQLAQDHRSQKMRTIASGLWMHSVDVAAWSHALARELRAVNPDTAMFAGMMADIGQFLLLARAADYPALEDNLPRFAEFVTTWSAPVGKAVLEVFELPETILDAFDCSNPYGGSWPPANVADVLFVASLAVETPNPFDKLLGLDHRAGLRDAALHGIDRQKLDQLLDSARDARQLILAALCN</sequence>
<dbReference type="EMBL" id="WTVN01000007">
    <property type="protein sequence ID" value="NMG43434.1"/>
    <property type="molecule type" value="Genomic_DNA"/>
</dbReference>
<dbReference type="InterPro" id="IPR052340">
    <property type="entry name" value="RNase_Y/CdgJ"/>
</dbReference>
<proteinExistence type="predicted"/>
<keyword evidence="3" id="KW-1185">Reference proteome</keyword>
<reference evidence="2 3" key="1">
    <citation type="submission" date="2019-12" db="EMBL/GenBank/DDBJ databases">
        <title>Comparative genomics gives insights into the taxonomy of the Azoarcus-Aromatoleum group and reveals separate origins of nif in the plant-associated Azoarcus and non-plant-associated Aromatoleum sub-groups.</title>
        <authorList>
            <person name="Lafos M."/>
            <person name="Maluk M."/>
            <person name="Batista M."/>
            <person name="Junghare M."/>
            <person name="Carmona M."/>
            <person name="Faoro H."/>
            <person name="Cruz L.M."/>
            <person name="Battistoni F."/>
            <person name="De Souza E."/>
            <person name="Pedrosa F."/>
            <person name="Chen W.-M."/>
            <person name="Poole P.S."/>
            <person name="Dixon R.A."/>
            <person name="James E.K."/>
        </authorList>
    </citation>
    <scope>NUCLEOTIDE SEQUENCE [LARGE SCALE GENOMIC DNA]</scope>
    <source>
        <strain evidence="2 3">Td21</strain>
    </source>
</reference>